<organism evidence="3">
    <name type="scientific">marine sediment metagenome</name>
    <dbReference type="NCBI Taxonomy" id="412755"/>
    <lineage>
        <taxon>unclassified sequences</taxon>
        <taxon>metagenomes</taxon>
        <taxon>ecological metagenomes</taxon>
    </lineage>
</organism>
<gene>
    <name evidence="3" type="ORF">LCGC14_1627160</name>
</gene>
<keyword evidence="1" id="KW-0808">Transferase</keyword>
<evidence type="ECO:0000313" key="3">
    <source>
        <dbReference type="EMBL" id="KKM22258.1"/>
    </source>
</evidence>
<accession>A0A0F9KJC2</accession>
<dbReference type="Pfam" id="PF00625">
    <property type="entry name" value="Guanylate_kin"/>
    <property type="match status" value="1"/>
</dbReference>
<dbReference type="EMBL" id="LAZR01013374">
    <property type="protein sequence ID" value="KKM22258.1"/>
    <property type="molecule type" value="Genomic_DNA"/>
</dbReference>
<dbReference type="PROSITE" id="PS50052">
    <property type="entry name" value="GUANYLATE_KINASE_2"/>
    <property type="match status" value="1"/>
</dbReference>
<dbReference type="PANTHER" id="PTHR23117">
    <property type="entry name" value="GUANYLATE KINASE-RELATED"/>
    <property type="match status" value="1"/>
</dbReference>
<dbReference type="InterPro" id="IPR008145">
    <property type="entry name" value="GK/Ca_channel_bsu"/>
</dbReference>
<evidence type="ECO:0000259" key="2">
    <source>
        <dbReference type="PROSITE" id="PS50052"/>
    </source>
</evidence>
<feature type="domain" description="Guanylate kinase-like" evidence="2">
    <location>
        <begin position="2"/>
        <end position="185"/>
    </location>
</feature>
<dbReference type="PANTHER" id="PTHR23117:SF18">
    <property type="entry name" value="LEUCINE-RICH REPEAT AND GUANYLATE KINASE DOMAIN-CONTAINING PROTEIN"/>
    <property type="match status" value="1"/>
</dbReference>
<dbReference type="AlphaFoldDB" id="A0A0F9KJC2"/>
<proteinExistence type="predicted"/>
<comment type="caution">
    <text evidence="3">The sequence shown here is derived from an EMBL/GenBank/DDBJ whole genome shotgun (WGS) entry which is preliminary data.</text>
</comment>
<reference evidence="3" key="1">
    <citation type="journal article" date="2015" name="Nature">
        <title>Complex archaea that bridge the gap between prokaryotes and eukaryotes.</title>
        <authorList>
            <person name="Spang A."/>
            <person name="Saw J.H."/>
            <person name="Jorgensen S.L."/>
            <person name="Zaremba-Niedzwiedzka K."/>
            <person name="Martijn J."/>
            <person name="Lind A.E."/>
            <person name="van Eijk R."/>
            <person name="Schleper C."/>
            <person name="Guy L."/>
            <person name="Ettema T.J."/>
        </authorList>
    </citation>
    <scope>NUCLEOTIDE SEQUENCE</scope>
</reference>
<evidence type="ECO:0000256" key="1">
    <source>
        <dbReference type="ARBA" id="ARBA00022679"/>
    </source>
</evidence>
<dbReference type="InterPro" id="IPR020590">
    <property type="entry name" value="Guanylate_kinase_CS"/>
</dbReference>
<dbReference type="GO" id="GO:0005829">
    <property type="term" value="C:cytosol"/>
    <property type="evidence" value="ECO:0007669"/>
    <property type="project" value="TreeGrafter"/>
</dbReference>
<dbReference type="GO" id="GO:0004385">
    <property type="term" value="F:GMP kinase activity"/>
    <property type="evidence" value="ECO:0007669"/>
    <property type="project" value="TreeGrafter"/>
</dbReference>
<dbReference type="InterPro" id="IPR008144">
    <property type="entry name" value="Guanylate_kin-like_dom"/>
</dbReference>
<dbReference type="Gene3D" id="3.40.50.300">
    <property type="entry name" value="P-loop containing nucleotide triphosphate hydrolases"/>
    <property type="match status" value="1"/>
</dbReference>
<sequence length="185" mass="21051">MKKIVLIMGKSGCGKSTLECNLIKYAPSAFKKVVSSTTRPIRPSEEQGQDYYFLSDEEYDATDFIQTTEFAGYRYGSSVAEYQTEHECPILCITGSSARVFTDTLNKRFPEWKIFNIYFDISDERLMANMRKRGDTEKMIAERIEQDTLDEQFKNSGLSANLVVIDADLDNKNFAETVDIGVNLL</sequence>
<dbReference type="SMART" id="SM00072">
    <property type="entry name" value="GuKc"/>
    <property type="match status" value="1"/>
</dbReference>
<protein>
    <recommendedName>
        <fullName evidence="2">Guanylate kinase-like domain-containing protein</fullName>
    </recommendedName>
</protein>
<dbReference type="SUPFAM" id="SSF52540">
    <property type="entry name" value="P-loop containing nucleoside triphosphate hydrolases"/>
    <property type="match status" value="1"/>
</dbReference>
<dbReference type="InterPro" id="IPR027417">
    <property type="entry name" value="P-loop_NTPase"/>
</dbReference>
<name>A0A0F9KJC2_9ZZZZ</name>
<dbReference type="PROSITE" id="PS00856">
    <property type="entry name" value="GUANYLATE_KINASE_1"/>
    <property type="match status" value="1"/>
</dbReference>